<feature type="compositionally biased region" description="Low complexity" evidence="1">
    <location>
        <begin position="918"/>
        <end position="935"/>
    </location>
</feature>
<feature type="region of interest" description="Disordered" evidence="1">
    <location>
        <begin position="577"/>
        <end position="640"/>
    </location>
</feature>
<gene>
    <name evidence="3" type="ORF">PENNAL_c0006G10572</name>
</gene>
<feature type="compositionally biased region" description="Acidic residues" evidence="1">
    <location>
        <begin position="936"/>
        <end position="951"/>
    </location>
</feature>
<comment type="caution">
    <text evidence="3">The sequence shown here is derived from an EMBL/GenBank/DDBJ whole genome shotgun (WGS) entry which is preliminary data.</text>
</comment>
<feature type="region of interest" description="Disordered" evidence="1">
    <location>
        <begin position="918"/>
        <end position="970"/>
    </location>
</feature>
<dbReference type="OMA" id="FELSIPW"/>
<dbReference type="InterPro" id="IPR054464">
    <property type="entry name" value="ULD_fung"/>
</dbReference>
<evidence type="ECO:0000259" key="2">
    <source>
        <dbReference type="Pfam" id="PF22893"/>
    </source>
</evidence>
<dbReference type="STRING" id="60175.A0A1V6Z0E7"/>
<evidence type="ECO:0000313" key="3">
    <source>
        <dbReference type="EMBL" id="OQE92912.1"/>
    </source>
</evidence>
<dbReference type="AlphaFoldDB" id="A0A1V6Z0E7"/>
<organism evidence="3 4">
    <name type="scientific">Penicillium nalgiovense</name>
    <dbReference type="NCBI Taxonomy" id="60175"/>
    <lineage>
        <taxon>Eukaryota</taxon>
        <taxon>Fungi</taxon>
        <taxon>Dikarya</taxon>
        <taxon>Ascomycota</taxon>
        <taxon>Pezizomycotina</taxon>
        <taxon>Eurotiomycetes</taxon>
        <taxon>Eurotiomycetidae</taxon>
        <taxon>Eurotiales</taxon>
        <taxon>Aspergillaceae</taxon>
        <taxon>Penicillium</taxon>
    </lineage>
</organism>
<feature type="domain" description="Ubiquitin-like" evidence="2">
    <location>
        <begin position="497"/>
        <end position="574"/>
    </location>
</feature>
<evidence type="ECO:0000313" key="4">
    <source>
        <dbReference type="Proteomes" id="UP000191691"/>
    </source>
</evidence>
<dbReference type="Pfam" id="PF22893">
    <property type="entry name" value="ULD_2"/>
    <property type="match status" value="1"/>
</dbReference>
<name>A0A1V6Z0E7_PENNA</name>
<feature type="compositionally biased region" description="Polar residues" evidence="1">
    <location>
        <begin position="579"/>
        <end position="595"/>
    </location>
</feature>
<feature type="compositionally biased region" description="Basic and acidic residues" evidence="1">
    <location>
        <begin position="758"/>
        <end position="768"/>
    </location>
</feature>
<evidence type="ECO:0000256" key="1">
    <source>
        <dbReference type="SAM" id="MobiDB-lite"/>
    </source>
</evidence>
<feature type="region of interest" description="Disordered" evidence="1">
    <location>
        <begin position="740"/>
        <end position="782"/>
    </location>
</feature>
<dbReference type="EMBL" id="MOOB01000006">
    <property type="protein sequence ID" value="OQE92912.1"/>
    <property type="molecule type" value="Genomic_DNA"/>
</dbReference>
<dbReference type="Proteomes" id="UP000191691">
    <property type="component" value="Unassembled WGS sequence"/>
</dbReference>
<sequence>MSLEFFQTEALRLKNISKEASVLIFRIFRHLRQKEKSFIHGKYFDSTAINFVAKSDVATSEECSVAFYAFPFLALQPPRFFDELATSSHPVRSLLQFQYAFESTTNHDEHQIVVEADESNDVLHVPQVWMLHINGDIILSMSPTDLEELHGEHFKLKPPTGSASTSEASQIRVIDVDGNEYCLPMASCQTWFEFIPMFVGVLGSEKPMSRSFYDDYWRGRYDLQSNGELVSEMNWSEIVKEKENEDIVIRIRLKNREHVSDHGSEPELELESDPEIEMIQPQTYAPPTQLAPLAPLAPPVLPPSFFRTPAHSQVSLGQQNDVQSDGFALPSITDGQPGNQFVHKHGLNSYSYSPPAPYLPRPLSPQLKFSYPHIPYSQFPYGNAYLHSDPYGYSSADTPSASPIEALTRVTPFRHTRPYFYPRADSHYTPTLGGAKPLTSQHIQSAPAHFAGRLSRGSQDTVFVRHPAHLDGQRRTNWETKHKHGRQAAHQNAWKQEKQPIRLKDLDGVELAIPWRIGRTWAGMHSVIRTRMQEKPQNWITFHTGGYSLVGSKGPITPSEWDEKVFPGYTIEIKREPTITYTPQKPQMRQLSVSPRANHRSSSRSESSVITVIPRPSNPKSVSRGKEPEVKSLENVPTETHINRQSLCSETGDRSINGQNYPDSANVVVAGQSSDSTLDRNGRLASNIDKTVQLTEEHESNSNVYLGIEGQENVHQQPQRKNTDMQSFVEDVSETEGDGYFSITIRDPNPSLYPTERVGSESGHKEPPTAEIGPFSTSTSQQGTDILPKNDSVLLQSTGDVSAQHMSSQVLNLNTTGVPTSSPVPESLVSKIDDTTDQTLRHVNVWDYLVSYNDENLLLSLKAERTRINILDRTIPERDTTIAGVNPSAYQEGNDAWTIKSTSSLASNKASSSEVIYGSVDSQSTLPSSSSSIESSLDDEMSSNFSVEEDSTLIPPNINERPENISSASSTEKVQQWPIFAWKAETTDGLQIDPSNPYGRVPDQYKDVDRTIHEILQECDSKASWSVEYEGELASMRNIRDSDRMNLTAQMERIDVIMQLEESDQFKEKGETWLLKQKVISSALGILNAFVPVHYQDINQYWLIKKFYGALMRIAAENAGVSPGKPGKSTEYFIPQALVDAFGPLIFYVCACTQQTQMHTQKWRSLQDRASKIRQDLLIGRHQLMAMISTGDFSEAKVFRRVDAQGMLTMLIERLVGMPRKMPTVRINSKREFDLLHVYRGQIERLEL</sequence>
<keyword evidence="4" id="KW-1185">Reference proteome</keyword>
<accession>A0A1V6Z0E7</accession>
<reference evidence="4" key="1">
    <citation type="journal article" date="2017" name="Nat. Microbiol.">
        <title>Global analysis of biosynthetic gene clusters reveals vast potential of secondary metabolite production in Penicillium species.</title>
        <authorList>
            <person name="Nielsen J.C."/>
            <person name="Grijseels S."/>
            <person name="Prigent S."/>
            <person name="Ji B."/>
            <person name="Dainat J."/>
            <person name="Nielsen K.F."/>
            <person name="Frisvad J.C."/>
            <person name="Workman M."/>
            <person name="Nielsen J."/>
        </authorList>
    </citation>
    <scope>NUCLEOTIDE SEQUENCE [LARGE SCALE GENOMIC DNA]</scope>
    <source>
        <strain evidence="4">IBT 13039</strain>
    </source>
</reference>
<protein>
    <recommendedName>
        <fullName evidence="2">Ubiquitin-like domain-containing protein</fullName>
    </recommendedName>
</protein>
<proteinExistence type="predicted"/>